<protein>
    <submittedName>
        <fullName evidence="2">DUF1361 domain-containing protein</fullName>
    </submittedName>
</protein>
<evidence type="ECO:0000256" key="1">
    <source>
        <dbReference type="SAM" id="Phobius"/>
    </source>
</evidence>
<accession>A0A9X1L4H1</accession>
<feature type="transmembrane region" description="Helical" evidence="1">
    <location>
        <begin position="39"/>
        <end position="58"/>
    </location>
</feature>
<dbReference type="EMBL" id="JAJAPW010000004">
    <property type="protein sequence ID" value="MCB4799514.1"/>
    <property type="molecule type" value="Genomic_DNA"/>
</dbReference>
<organism evidence="2 3">
    <name type="scientific">Neotamlana laminarinivorans</name>
    <dbReference type="NCBI Taxonomy" id="2883124"/>
    <lineage>
        <taxon>Bacteria</taxon>
        <taxon>Pseudomonadati</taxon>
        <taxon>Bacteroidota</taxon>
        <taxon>Flavobacteriia</taxon>
        <taxon>Flavobacteriales</taxon>
        <taxon>Flavobacteriaceae</taxon>
        <taxon>Neotamlana</taxon>
    </lineage>
</organism>
<feature type="transmembrane region" description="Helical" evidence="1">
    <location>
        <begin position="144"/>
        <end position="163"/>
    </location>
</feature>
<keyword evidence="3" id="KW-1185">Reference proteome</keyword>
<dbReference type="RefSeq" id="WP_226543993.1">
    <property type="nucleotide sequence ID" value="NZ_JAJAPW010000004.1"/>
</dbReference>
<feature type="transmembrane region" description="Helical" evidence="1">
    <location>
        <begin position="102"/>
        <end position="124"/>
    </location>
</feature>
<dbReference type="InterPro" id="IPR009793">
    <property type="entry name" value="DUF1361"/>
</dbReference>
<keyword evidence="1" id="KW-0812">Transmembrane</keyword>
<keyword evidence="1" id="KW-1133">Transmembrane helix</keyword>
<feature type="transmembrane region" description="Helical" evidence="1">
    <location>
        <begin position="194"/>
        <end position="212"/>
    </location>
</feature>
<dbReference type="AlphaFoldDB" id="A0A9X1L4H1"/>
<name>A0A9X1L4H1_9FLAO</name>
<comment type="caution">
    <text evidence="2">The sequence shown here is derived from an EMBL/GenBank/DDBJ whole genome shotgun (WGS) entry which is preliminary data.</text>
</comment>
<feature type="transmembrane region" description="Helical" evidence="1">
    <location>
        <begin position="70"/>
        <end position="90"/>
    </location>
</feature>
<feature type="transmembrane region" description="Helical" evidence="1">
    <location>
        <begin position="12"/>
        <end position="33"/>
    </location>
</feature>
<keyword evidence="1" id="KW-0472">Membrane</keyword>
<dbReference type="Pfam" id="PF07099">
    <property type="entry name" value="DUF1361"/>
    <property type="match status" value="1"/>
</dbReference>
<sequence length="222" mass="25999">MENIKELSFNKYTALSTLSITLCSSFFLLLVRMKLAHSFHYLFLIWNLFLAVIPYAITTYLKRSPKRQNVGLVLWLCGWLLFLPNAPYIVTDFVHLKYNHSNYFWLDALVISAFALSGLLLFYFSLLDFNKIIAKKLNTEKANYLSILILFASAFGVYLGRFFRYNSWDIVSNPMNLFIDIANLLVNPEYMKESWIFTITFGVFLCGGFWVFKTLEQQKRPH</sequence>
<dbReference type="Proteomes" id="UP001139199">
    <property type="component" value="Unassembled WGS sequence"/>
</dbReference>
<proteinExistence type="predicted"/>
<evidence type="ECO:0000313" key="3">
    <source>
        <dbReference type="Proteomes" id="UP001139199"/>
    </source>
</evidence>
<gene>
    <name evidence="2" type="ORF">LG649_11690</name>
</gene>
<evidence type="ECO:0000313" key="2">
    <source>
        <dbReference type="EMBL" id="MCB4799514.1"/>
    </source>
</evidence>
<reference evidence="2" key="1">
    <citation type="submission" date="2021-10" db="EMBL/GenBank/DDBJ databases">
        <title>Tamlana sargassums sp. nov., and Tamlana laminarinivorans sp. nov., two new bacteria isolated from the brown alga.</title>
        <authorList>
            <person name="Li J."/>
        </authorList>
    </citation>
    <scope>NUCLEOTIDE SEQUENCE</scope>
    <source>
        <strain evidence="2">PT2-4</strain>
    </source>
</reference>